<protein>
    <submittedName>
        <fullName evidence="2">Uncharacterized protein</fullName>
    </submittedName>
</protein>
<dbReference type="Proteomes" id="UP000726737">
    <property type="component" value="Unassembled WGS sequence"/>
</dbReference>
<evidence type="ECO:0000256" key="1">
    <source>
        <dbReference type="SAM" id="Phobius"/>
    </source>
</evidence>
<gene>
    <name evidence="2" type="ORF">BG011_002151</name>
</gene>
<dbReference type="GO" id="GO:0008195">
    <property type="term" value="F:phosphatidate phosphatase activity"/>
    <property type="evidence" value="ECO:0007669"/>
    <property type="project" value="TreeGrafter"/>
</dbReference>
<feature type="non-terminal residue" evidence="2">
    <location>
        <position position="1"/>
    </location>
</feature>
<keyword evidence="1" id="KW-0812">Transmembrane</keyword>
<comment type="caution">
    <text evidence="2">The sequence shown here is derived from an EMBL/GenBank/DDBJ whole genome shotgun (WGS) entry which is preliminary data.</text>
</comment>
<dbReference type="EMBL" id="JAAAJA010001651">
    <property type="protein sequence ID" value="KAG0247047.1"/>
    <property type="molecule type" value="Genomic_DNA"/>
</dbReference>
<organism evidence="2 3">
    <name type="scientific">Mortierella polycephala</name>
    <dbReference type="NCBI Taxonomy" id="41804"/>
    <lineage>
        <taxon>Eukaryota</taxon>
        <taxon>Fungi</taxon>
        <taxon>Fungi incertae sedis</taxon>
        <taxon>Mucoromycota</taxon>
        <taxon>Mortierellomycotina</taxon>
        <taxon>Mortierellomycetes</taxon>
        <taxon>Mortierellales</taxon>
        <taxon>Mortierellaceae</taxon>
        <taxon>Mortierella</taxon>
    </lineage>
</organism>
<dbReference type="GO" id="GO:0046839">
    <property type="term" value="P:phospholipid dephosphorylation"/>
    <property type="evidence" value="ECO:0007669"/>
    <property type="project" value="TreeGrafter"/>
</dbReference>
<feature type="transmembrane region" description="Helical" evidence="1">
    <location>
        <begin position="21"/>
        <end position="38"/>
    </location>
</feature>
<dbReference type="GO" id="GO:0016020">
    <property type="term" value="C:membrane"/>
    <property type="evidence" value="ECO:0007669"/>
    <property type="project" value="TreeGrafter"/>
</dbReference>
<dbReference type="AlphaFoldDB" id="A0A9P6PFA6"/>
<sequence length="115" mass="13184">MFSIPHLQTRTKLLCKSYSKDWIMVLIVLVSFSLIDQLEPFHRQFSVKDVTIQHPFAKQETIPNWLLVILAFLAPMIVIGLIAIFQQRSYTDLHNGFLGLFLAQALVLIVTDSVK</sequence>
<keyword evidence="3" id="KW-1185">Reference proteome</keyword>
<dbReference type="InterPro" id="IPR043216">
    <property type="entry name" value="PAP-like"/>
</dbReference>
<evidence type="ECO:0000313" key="3">
    <source>
        <dbReference type="Proteomes" id="UP000726737"/>
    </source>
</evidence>
<name>A0A9P6PFA6_9FUNG</name>
<evidence type="ECO:0000313" key="2">
    <source>
        <dbReference type="EMBL" id="KAG0247047.1"/>
    </source>
</evidence>
<proteinExistence type="predicted"/>
<keyword evidence="1" id="KW-0472">Membrane</keyword>
<dbReference type="PANTHER" id="PTHR10165">
    <property type="entry name" value="LIPID PHOSPHATE PHOSPHATASE"/>
    <property type="match status" value="1"/>
</dbReference>
<keyword evidence="1" id="KW-1133">Transmembrane helix</keyword>
<feature type="transmembrane region" description="Helical" evidence="1">
    <location>
        <begin position="65"/>
        <end position="85"/>
    </location>
</feature>
<dbReference type="OrthoDB" id="2419230at2759"/>
<dbReference type="PANTHER" id="PTHR10165:SF35">
    <property type="entry name" value="RE23632P"/>
    <property type="match status" value="1"/>
</dbReference>
<feature type="transmembrane region" description="Helical" evidence="1">
    <location>
        <begin position="97"/>
        <end position="114"/>
    </location>
</feature>
<accession>A0A9P6PFA6</accession>
<dbReference type="GO" id="GO:0006644">
    <property type="term" value="P:phospholipid metabolic process"/>
    <property type="evidence" value="ECO:0007669"/>
    <property type="project" value="InterPro"/>
</dbReference>
<reference evidence="2" key="1">
    <citation type="journal article" date="2020" name="Fungal Divers.">
        <title>Resolving the Mortierellaceae phylogeny through synthesis of multi-gene phylogenetics and phylogenomics.</title>
        <authorList>
            <person name="Vandepol N."/>
            <person name="Liber J."/>
            <person name="Desiro A."/>
            <person name="Na H."/>
            <person name="Kennedy M."/>
            <person name="Barry K."/>
            <person name="Grigoriev I.V."/>
            <person name="Miller A.N."/>
            <person name="O'Donnell K."/>
            <person name="Stajich J.E."/>
            <person name="Bonito G."/>
        </authorList>
    </citation>
    <scope>NUCLEOTIDE SEQUENCE</scope>
    <source>
        <strain evidence="2">KOD948</strain>
    </source>
</reference>